<proteinExistence type="inferred from homology"/>
<evidence type="ECO:0000256" key="6">
    <source>
        <dbReference type="SAM" id="Coils"/>
    </source>
</evidence>
<feature type="domain" description="Ubiquitin-like protease family profile" evidence="7">
    <location>
        <begin position="288"/>
        <end position="486"/>
    </location>
</feature>
<dbReference type="EMBL" id="NCKV01001226">
    <property type="protein sequence ID" value="RWS28765.1"/>
    <property type="molecule type" value="Genomic_DNA"/>
</dbReference>
<name>A0A443SMN8_9ACAR</name>
<dbReference type="PANTHER" id="PTHR46896:SF3">
    <property type="entry name" value="FI06413P-RELATED"/>
    <property type="match status" value="1"/>
</dbReference>
<keyword evidence="4" id="KW-0833">Ubl conjugation pathway</keyword>
<comment type="similarity">
    <text evidence="1">Belongs to the peptidase C48 family.</text>
</comment>
<dbReference type="Gene3D" id="1.10.418.20">
    <property type="match status" value="1"/>
</dbReference>
<dbReference type="GO" id="GO:0005737">
    <property type="term" value="C:cytoplasm"/>
    <property type="evidence" value="ECO:0007669"/>
    <property type="project" value="TreeGrafter"/>
</dbReference>
<dbReference type="GO" id="GO:0016926">
    <property type="term" value="P:protein desumoylation"/>
    <property type="evidence" value="ECO:0007669"/>
    <property type="project" value="TreeGrafter"/>
</dbReference>
<dbReference type="InterPro" id="IPR051947">
    <property type="entry name" value="Sentrin-specific_protease"/>
</dbReference>
<keyword evidence="9" id="KW-1185">Reference proteome</keyword>
<dbReference type="Gene3D" id="3.30.310.130">
    <property type="entry name" value="Ubiquitin-related"/>
    <property type="match status" value="1"/>
</dbReference>
<dbReference type="SUPFAM" id="SSF54001">
    <property type="entry name" value="Cysteine proteinases"/>
    <property type="match status" value="1"/>
</dbReference>
<dbReference type="InterPro" id="IPR038765">
    <property type="entry name" value="Papain-like_cys_pep_sf"/>
</dbReference>
<evidence type="ECO:0000256" key="3">
    <source>
        <dbReference type="ARBA" id="ARBA00022670"/>
    </source>
</evidence>
<keyword evidence="2" id="KW-0597">Phosphoprotein</keyword>
<evidence type="ECO:0000256" key="2">
    <source>
        <dbReference type="ARBA" id="ARBA00022553"/>
    </source>
</evidence>
<dbReference type="Proteomes" id="UP000288716">
    <property type="component" value="Unassembled WGS sequence"/>
</dbReference>
<dbReference type="InterPro" id="IPR003653">
    <property type="entry name" value="Peptidase_C48_C"/>
</dbReference>
<keyword evidence="3 8" id="KW-0645">Protease</keyword>
<dbReference type="OrthoDB" id="6492864at2759"/>
<evidence type="ECO:0000259" key="7">
    <source>
        <dbReference type="PROSITE" id="PS50600"/>
    </source>
</evidence>
<sequence>MKSSSFYGKSRSNADCIDIDGDDDIRGIKLVANENKSPVIVLGDGASVGEVIECVGNEQSEENPSQLSETLNVKKVYFGTYGCSIKGLQVSQEFFKFLNVPMNMDTKYKLHITIPISELIEISSCISNIEISLLLRTDPTSTTKIREGIKLNQDKNGHFYSPEEEGGKARYIIVVLESLPLKIWKSIEKIIEKENSFHQKKTFTDVHTLILQAEREIDKLKHSKESEEIADASPIVKRKVPRFSSPKTKQMKVNTVIELDDSCDAESESPSFANEIILNYPPDEVDSITISDYDMNCLQEEQFLNDSILGFYLKYIQKNLTDESIASKIYIFNTFFYGKLSKSRKSEDMSRSVAERVYDRVKNWTKCVDIFEKDFLIIPMNKNYHWFLAIVCYPKLVSEGSKSGWRQTCKREHNPCIIYMDSLGIARERPRLSEPIRHFLSMEWQKKKGTQLTFSKAALPDHYPRVPYQTNTTDCGLFVLQYVEQFLKDPNFVLNNLASVKLEEWFPLSVIDTKRQHLRDLIEQLRDESKDFKMERRQMRAVLIQKKLPRET</sequence>
<evidence type="ECO:0000256" key="4">
    <source>
        <dbReference type="ARBA" id="ARBA00022786"/>
    </source>
</evidence>
<comment type="caution">
    <text evidence="8">The sequence shown here is derived from an EMBL/GenBank/DDBJ whole genome shotgun (WGS) entry which is preliminary data.</text>
</comment>
<dbReference type="GO" id="GO:0005634">
    <property type="term" value="C:nucleus"/>
    <property type="evidence" value="ECO:0007669"/>
    <property type="project" value="TreeGrafter"/>
</dbReference>
<dbReference type="PROSITE" id="PS50600">
    <property type="entry name" value="ULP_PROTEASE"/>
    <property type="match status" value="1"/>
</dbReference>
<reference evidence="8 9" key="1">
    <citation type="journal article" date="2018" name="Gigascience">
        <title>Genomes of trombidid mites reveal novel predicted allergens and laterally-transferred genes associated with secondary metabolism.</title>
        <authorList>
            <person name="Dong X."/>
            <person name="Chaisiri K."/>
            <person name="Xia D."/>
            <person name="Armstrong S.D."/>
            <person name="Fang Y."/>
            <person name="Donnelly M.J."/>
            <person name="Kadowaki T."/>
            <person name="McGarry J.W."/>
            <person name="Darby A.C."/>
            <person name="Makepeace B.L."/>
        </authorList>
    </citation>
    <scope>NUCLEOTIDE SEQUENCE [LARGE SCALE GENOMIC DNA]</scope>
    <source>
        <strain evidence="8">UoL-UT</strain>
    </source>
</reference>
<dbReference type="GO" id="GO:0006508">
    <property type="term" value="P:proteolysis"/>
    <property type="evidence" value="ECO:0007669"/>
    <property type="project" value="UniProtKB-KW"/>
</dbReference>
<keyword evidence="6" id="KW-0175">Coiled coil</keyword>
<dbReference type="PANTHER" id="PTHR46896">
    <property type="entry name" value="SENTRIN-SPECIFIC PROTEASE"/>
    <property type="match status" value="1"/>
</dbReference>
<dbReference type="VEuPathDB" id="VectorBase:LDEU003271"/>
<evidence type="ECO:0000313" key="8">
    <source>
        <dbReference type="EMBL" id="RWS28765.1"/>
    </source>
</evidence>
<evidence type="ECO:0000256" key="1">
    <source>
        <dbReference type="ARBA" id="ARBA00005234"/>
    </source>
</evidence>
<keyword evidence="5" id="KW-0378">Hydrolase</keyword>
<evidence type="ECO:0000256" key="5">
    <source>
        <dbReference type="ARBA" id="ARBA00022801"/>
    </source>
</evidence>
<dbReference type="STRING" id="299467.A0A443SMN8"/>
<gene>
    <name evidence="8" type="ORF">B4U80_10342</name>
</gene>
<evidence type="ECO:0000313" key="9">
    <source>
        <dbReference type="Proteomes" id="UP000288716"/>
    </source>
</evidence>
<dbReference type="Pfam" id="PF02902">
    <property type="entry name" value="Peptidase_C48"/>
    <property type="match status" value="1"/>
</dbReference>
<protein>
    <submittedName>
        <fullName evidence="8">Sentrin-specific protease 6-like protein</fullName>
    </submittedName>
</protein>
<organism evidence="8 9">
    <name type="scientific">Leptotrombidium deliense</name>
    <dbReference type="NCBI Taxonomy" id="299467"/>
    <lineage>
        <taxon>Eukaryota</taxon>
        <taxon>Metazoa</taxon>
        <taxon>Ecdysozoa</taxon>
        <taxon>Arthropoda</taxon>
        <taxon>Chelicerata</taxon>
        <taxon>Arachnida</taxon>
        <taxon>Acari</taxon>
        <taxon>Acariformes</taxon>
        <taxon>Trombidiformes</taxon>
        <taxon>Prostigmata</taxon>
        <taxon>Anystina</taxon>
        <taxon>Parasitengona</taxon>
        <taxon>Trombiculoidea</taxon>
        <taxon>Trombiculidae</taxon>
        <taxon>Leptotrombidium</taxon>
    </lineage>
</organism>
<feature type="coiled-coil region" evidence="6">
    <location>
        <begin position="508"/>
        <end position="542"/>
    </location>
</feature>
<accession>A0A443SMN8</accession>
<dbReference type="GO" id="GO:0070139">
    <property type="term" value="F:SUMO-specific endopeptidase activity"/>
    <property type="evidence" value="ECO:0007669"/>
    <property type="project" value="TreeGrafter"/>
</dbReference>
<dbReference type="AlphaFoldDB" id="A0A443SMN8"/>